<feature type="region of interest" description="Disordered" evidence="1">
    <location>
        <begin position="455"/>
        <end position="523"/>
    </location>
</feature>
<feature type="compositionally biased region" description="Pro residues" evidence="1">
    <location>
        <begin position="478"/>
        <end position="497"/>
    </location>
</feature>
<keyword evidence="3" id="KW-1185">Reference proteome</keyword>
<comment type="caution">
    <text evidence="2">The sequence shown here is derived from an EMBL/GenBank/DDBJ whole genome shotgun (WGS) entry which is preliminary data.</text>
</comment>
<evidence type="ECO:0000256" key="1">
    <source>
        <dbReference type="SAM" id="MobiDB-lite"/>
    </source>
</evidence>
<evidence type="ECO:0000313" key="3">
    <source>
        <dbReference type="Proteomes" id="UP001309876"/>
    </source>
</evidence>
<dbReference type="EMBL" id="JAVRRJ010000007">
    <property type="protein sequence ID" value="KAK5082679.1"/>
    <property type="molecule type" value="Genomic_DNA"/>
</dbReference>
<proteinExistence type="predicted"/>
<organism evidence="2 3">
    <name type="scientific">Lithohypha guttulata</name>
    <dbReference type="NCBI Taxonomy" id="1690604"/>
    <lineage>
        <taxon>Eukaryota</taxon>
        <taxon>Fungi</taxon>
        <taxon>Dikarya</taxon>
        <taxon>Ascomycota</taxon>
        <taxon>Pezizomycotina</taxon>
        <taxon>Eurotiomycetes</taxon>
        <taxon>Chaetothyriomycetidae</taxon>
        <taxon>Chaetothyriales</taxon>
        <taxon>Trichomeriaceae</taxon>
        <taxon>Lithohypha</taxon>
    </lineage>
</organism>
<gene>
    <name evidence="2" type="ORF">LTR05_006559</name>
</gene>
<accession>A0AAN7SVF1</accession>
<sequence>MGREAYLARLALGRSAFGPPLRDENGDFVLGPQARAHDDRSYTQHWDERGHPQNVDSTQRAKQFQKAQNEVLEACGVIIRKDAAKRQRRSARELPEEDQLELINEENNIGFLFKCGDRFLGYCLTWWIGSLRRRWLAFGSPSLNAVDTIHREFSARPLGFLFGGFPAWSVAQIARLARQVEVSEPVECMNYLEFHVEQARLPIKERAESWLESFVFLAVEIPLEFLSTLQSLGLPVLPQLWRFTKDAVQRKQLMLPLVLEILISSRWNLAISLYLIHCYLRYEIGWRIFGLLRQVVTRPHRPTRISAQAAEHDDSVDDVSIVGVGRRIGTHTDRRFYGPDNFWSALPIAFPWLSMLFTQRHDKHELKKETLTRCAMIENNEEGFQGHRSVVRARNIISNLESLGVDVEEDFFVDVDQWTRDIDFLDDSISETSFPGEGDETVIYVDGQALIPVPPVSISRPTHGDSESLVPVDIESPSLPPPPPPPIDGDPSPPPTPEVGIRRAISLSQTTPRPTRRLTETNGLYPDQEIEAMLAEARRKKRSRHKKKDNVQSRMTRLTTFAVDSLAWHASSILTSYLLLPLEKRYLQSLAGWYMSRTGAAMGSLPLLANTGLTSTGLLQISPVKWQRVKMIWLSFGIEFLLRGAIWQGMSQLALYYGPRYMWGKF</sequence>
<evidence type="ECO:0000313" key="2">
    <source>
        <dbReference type="EMBL" id="KAK5082679.1"/>
    </source>
</evidence>
<name>A0AAN7SVF1_9EURO</name>
<protein>
    <submittedName>
        <fullName evidence="2">Uncharacterized protein</fullName>
    </submittedName>
</protein>
<dbReference type="Proteomes" id="UP001309876">
    <property type="component" value="Unassembled WGS sequence"/>
</dbReference>
<reference evidence="2 3" key="1">
    <citation type="submission" date="2023-08" db="EMBL/GenBank/DDBJ databases">
        <title>Black Yeasts Isolated from many extreme environments.</title>
        <authorList>
            <person name="Coleine C."/>
            <person name="Stajich J.E."/>
            <person name="Selbmann L."/>
        </authorList>
    </citation>
    <scope>NUCLEOTIDE SEQUENCE [LARGE SCALE GENOMIC DNA]</scope>
    <source>
        <strain evidence="2 3">CCFEE 5910</strain>
    </source>
</reference>
<dbReference type="AlphaFoldDB" id="A0AAN7SVF1"/>